<reference evidence="3 4" key="1">
    <citation type="submission" date="2023-03" db="EMBL/GenBank/DDBJ databases">
        <title>Bacillus Genome Sequencing.</title>
        <authorList>
            <person name="Dunlap C."/>
        </authorList>
    </citation>
    <scope>NUCLEOTIDE SEQUENCE [LARGE SCALE GENOMIC DNA]</scope>
    <source>
        <strain evidence="3 4">NRS-1717</strain>
    </source>
</reference>
<dbReference type="Pfam" id="PF04235">
    <property type="entry name" value="DUF418"/>
    <property type="match status" value="1"/>
</dbReference>
<feature type="domain" description="DUF418" evidence="2">
    <location>
        <begin position="226"/>
        <end position="376"/>
    </location>
</feature>
<keyword evidence="1" id="KW-0472">Membrane</keyword>
<feature type="transmembrane region" description="Helical" evidence="1">
    <location>
        <begin position="337"/>
        <end position="359"/>
    </location>
</feature>
<dbReference type="InterPro" id="IPR007349">
    <property type="entry name" value="DUF418"/>
</dbReference>
<dbReference type="RefSeq" id="WP_328015179.1">
    <property type="nucleotide sequence ID" value="NZ_JARTFS010000006.1"/>
</dbReference>
<feature type="transmembrane region" description="Helical" evidence="1">
    <location>
        <begin position="241"/>
        <end position="261"/>
    </location>
</feature>
<dbReference type="Proteomes" id="UP001342826">
    <property type="component" value="Unassembled WGS sequence"/>
</dbReference>
<accession>A0ABU6NYK9</accession>
<feature type="transmembrane region" description="Helical" evidence="1">
    <location>
        <begin position="199"/>
        <end position="221"/>
    </location>
</feature>
<dbReference type="InterPro" id="IPR052529">
    <property type="entry name" value="Bact_Transport_Assoc"/>
</dbReference>
<dbReference type="PANTHER" id="PTHR30590:SF2">
    <property type="entry name" value="INNER MEMBRANE PROTEIN"/>
    <property type="match status" value="1"/>
</dbReference>
<keyword evidence="4" id="KW-1185">Reference proteome</keyword>
<evidence type="ECO:0000313" key="3">
    <source>
        <dbReference type="EMBL" id="MED4401763.1"/>
    </source>
</evidence>
<name>A0ABU6NYK9_9BACI</name>
<keyword evidence="1" id="KW-0812">Transmembrane</keyword>
<evidence type="ECO:0000313" key="4">
    <source>
        <dbReference type="Proteomes" id="UP001342826"/>
    </source>
</evidence>
<dbReference type="EMBL" id="JARTFS010000006">
    <property type="protein sequence ID" value="MED4401763.1"/>
    <property type="molecule type" value="Genomic_DNA"/>
</dbReference>
<feature type="transmembrane region" description="Helical" evidence="1">
    <location>
        <begin position="51"/>
        <end position="75"/>
    </location>
</feature>
<feature type="transmembrane region" description="Helical" evidence="1">
    <location>
        <begin position="140"/>
        <end position="157"/>
    </location>
</feature>
<feature type="transmembrane region" description="Helical" evidence="1">
    <location>
        <begin position="95"/>
        <end position="112"/>
    </location>
</feature>
<feature type="transmembrane region" description="Helical" evidence="1">
    <location>
        <begin position="118"/>
        <end position="133"/>
    </location>
</feature>
<organism evidence="3 4">
    <name type="scientific">Metabacillus fastidiosus</name>
    <dbReference type="NCBI Taxonomy" id="1458"/>
    <lineage>
        <taxon>Bacteria</taxon>
        <taxon>Bacillati</taxon>
        <taxon>Bacillota</taxon>
        <taxon>Bacilli</taxon>
        <taxon>Bacillales</taxon>
        <taxon>Bacillaceae</taxon>
        <taxon>Metabacillus</taxon>
    </lineage>
</organism>
<proteinExistence type="predicted"/>
<gene>
    <name evidence="3" type="ORF">P9271_10585</name>
</gene>
<dbReference type="PANTHER" id="PTHR30590">
    <property type="entry name" value="INNER MEMBRANE PROTEIN"/>
    <property type="match status" value="1"/>
</dbReference>
<feature type="transmembrane region" description="Helical" evidence="1">
    <location>
        <begin position="273"/>
        <end position="291"/>
    </location>
</feature>
<evidence type="ECO:0000256" key="1">
    <source>
        <dbReference type="SAM" id="Phobius"/>
    </source>
</evidence>
<sequence>MTDIKQFRIRSIDGIRGLSLLGILLANMLIFQYGMWGKDEMELYSLNSINHIFYLFTKIAVEGSFMPIFTFLFGYSMIKMNESLKAKGLKTKRYFVRRYIMLLAFGILHGTFLWEGDILAFYGMVGFFLLLFLNRKRKTIFIWAIVLLFLIPFLGYGNTDFTGEEKAQIIHYVKTTIDVYGSGSYAEIMAHRDVMPLDFPPALVIFMLLLIPFVSAPLFLFGMYAAKINMFTEPNLEKKQYLVGAMLIPAGLLLKSSLYIAPDFPWSGVLNTLGASLLALGYIFAFSLMYVKMKESIILRGFESVGKLSLTNYLLQSVICTTIFYGYGFGLFGKLGIGFGIVIAVFIYILQMIASYYYLKIAKIGPIEILLRMWTNFSFKGNVKEKLQLKKEFSA</sequence>
<evidence type="ECO:0000259" key="2">
    <source>
        <dbReference type="Pfam" id="PF04235"/>
    </source>
</evidence>
<comment type="caution">
    <text evidence="3">The sequence shown here is derived from an EMBL/GenBank/DDBJ whole genome shotgun (WGS) entry which is preliminary data.</text>
</comment>
<feature type="transmembrane region" description="Helical" evidence="1">
    <location>
        <begin position="312"/>
        <end position="331"/>
    </location>
</feature>
<protein>
    <submittedName>
        <fullName evidence="3">DUF418 domain-containing protein</fullName>
    </submittedName>
</protein>
<keyword evidence="1" id="KW-1133">Transmembrane helix</keyword>
<feature type="transmembrane region" description="Helical" evidence="1">
    <location>
        <begin position="12"/>
        <end position="31"/>
    </location>
</feature>